<accession>A0A846TD41</accession>
<keyword evidence="1" id="KW-0472">Membrane</keyword>
<feature type="transmembrane region" description="Helical" evidence="1">
    <location>
        <begin position="329"/>
        <end position="353"/>
    </location>
</feature>
<evidence type="ECO:0000256" key="1">
    <source>
        <dbReference type="SAM" id="Phobius"/>
    </source>
</evidence>
<gene>
    <name evidence="2" type="ORF">GWK17_04480</name>
</gene>
<sequence length="554" mass="62266">MTTTIALDLVDEIPPNGDLPPSQSLLQQYEKMIVTTLLRSFALDLMFKDQDGGNIDTPVTAREFGLKDEAAQTRYQNRGDYQDKRVKNKYHQHANYSKRNAEASSLRKDGKLIDSYTGQKMPRNEAQDMDHTIAASTIHNDPAVYLTNLNGVDLANADTNLNHTNFSINRSKKHKDMKQFINELEKNQAASQSRINELKKKGDLSDKERGELRKLENLSKANIEMMAEADKKARKAYEGTIRTAYLKDKETWKKLKTDAASQGMRMGLRQVVGMLLAEVWMIVRRKFPQIVSEMKEEFSLSTFLKQVGETFKEAFTMVKEKFSSLIKSFGNGVLAGIMASLSTFFVNLFAGTAKNVVKLIREFWGSITEIFSLLVFNRDQLAPGDLMKAISKIIVMAASVAAGTFIGEAFSKLPIAQMPVIGEPLTIFIGGMTTGILSVSLLYFIDHSKEVAELVTFLNKFEDQLVRKIEFYQQLNVDLQAKVSELAALSLDELHAQIELVNKMSSGLSLATSPDEANEVVTRTIQEMRLDLPYEDRDQLKGLLRDKSVTLHFG</sequence>
<dbReference type="AlphaFoldDB" id="A0A846TD41"/>
<feature type="transmembrane region" description="Helical" evidence="1">
    <location>
        <begin position="389"/>
        <end position="407"/>
    </location>
</feature>
<dbReference type="RefSeq" id="WP_167831214.1">
    <property type="nucleotide sequence ID" value="NZ_JAAVUM010000002.1"/>
</dbReference>
<evidence type="ECO:0000313" key="2">
    <source>
        <dbReference type="EMBL" id="NKE04729.1"/>
    </source>
</evidence>
<keyword evidence="1" id="KW-0812">Transmembrane</keyword>
<keyword evidence="1" id="KW-1133">Transmembrane helix</keyword>
<comment type="caution">
    <text evidence="2">The sequence shown here is derived from an EMBL/GenBank/DDBJ whole genome shotgun (WGS) entry which is preliminary data.</text>
</comment>
<organism evidence="2 3">
    <name type="scientific">Mesobacillus selenatarsenatis</name>
    <dbReference type="NCBI Taxonomy" id="388741"/>
    <lineage>
        <taxon>Bacteria</taxon>
        <taxon>Bacillati</taxon>
        <taxon>Bacillota</taxon>
        <taxon>Bacilli</taxon>
        <taxon>Bacillales</taxon>
        <taxon>Bacillaceae</taxon>
        <taxon>Mesobacillus</taxon>
    </lineage>
</organism>
<name>A0A846TD41_9BACI</name>
<dbReference type="EMBL" id="JAAVUM010000002">
    <property type="protein sequence ID" value="NKE04729.1"/>
    <property type="molecule type" value="Genomic_DNA"/>
</dbReference>
<feature type="transmembrane region" description="Helical" evidence="1">
    <location>
        <begin position="427"/>
        <end position="445"/>
    </location>
</feature>
<reference evidence="2 3" key="1">
    <citation type="submission" date="2020-03" db="EMBL/GenBank/DDBJ databases">
        <authorList>
            <person name="Sun Q."/>
        </authorList>
    </citation>
    <scope>NUCLEOTIDE SEQUENCE [LARGE SCALE GENOMIC DNA]</scope>
    <source>
        <strain evidence="2 3">KACC 21451</strain>
    </source>
</reference>
<evidence type="ECO:0000313" key="3">
    <source>
        <dbReference type="Proteomes" id="UP000587942"/>
    </source>
</evidence>
<proteinExistence type="predicted"/>
<protein>
    <submittedName>
        <fullName evidence="2">Uncharacterized protein</fullName>
    </submittedName>
</protein>
<dbReference type="Proteomes" id="UP000587942">
    <property type="component" value="Unassembled WGS sequence"/>
</dbReference>